<comment type="similarity">
    <text evidence="1">Belongs to the DDA1 family.</text>
</comment>
<dbReference type="AlphaFoldDB" id="A0ABD3HSC5"/>
<dbReference type="PANTHER" id="PTHR31879">
    <property type="entry name" value="DET1- AND DDB1-ASSOCIATED PROTEIN 1"/>
    <property type="match status" value="1"/>
</dbReference>
<dbReference type="InterPro" id="IPR018276">
    <property type="entry name" value="DDA1_dom"/>
</dbReference>
<dbReference type="Pfam" id="PF10172">
    <property type="entry name" value="DDA1"/>
    <property type="match status" value="1"/>
</dbReference>
<proteinExistence type="inferred from homology"/>
<dbReference type="Pfam" id="PF02037">
    <property type="entry name" value="SAP"/>
    <property type="match status" value="1"/>
</dbReference>
<evidence type="ECO:0000313" key="4">
    <source>
        <dbReference type="EMBL" id="KAL3693239.1"/>
    </source>
</evidence>
<dbReference type="PROSITE" id="PS50800">
    <property type="entry name" value="SAP"/>
    <property type="match status" value="1"/>
</dbReference>
<feature type="compositionally biased region" description="Basic and acidic residues" evidence="2">
    <location>
        <begin position="109"/>
        <end position="122"/>
    </location>
</feature>
<comment type="caution">
    <text evidence="4">The sequence shown here is derived from an EMBL/GenBank/DDBJ whole genome shotgun (WGS) entry which is preliminary data.</text>
</comment>
<dbReference type="PANTHER" id="PTHR31879:SF2">
    <property type="entry name" value="DET1- AND DDB1-ASSOCIATED PROTEIN 1"/>
    <property type="match status" value="1"/>
</dbReference>
<dbReference type="InterPro" id="IPR003034">
    <property type="entry name" value="SAP_dom"/>
</dbReference>
<sequence>MAGASQYLQELPSRGFFSSSQQVPAQPGGLRVYVCDHDTAPPEEQLIKTDTTNILIRYLTLKKGRVDQNGKDKRKSPTEEGKGKRQAERPCDDKLMIKRVNVSGGSSGGRREGGTSRYSDKELQSFTVQKIKALLKERGQPLKGNKDELIGRLKRIL</sequence>
<dbReference type="Proteomes" id="UP001633002">
    <property type="component" value="Unassembled WGS sequence"/>
</dbReference>
<dbReference type="Gene3D" id="1.10.720.30">
    <property type="entry name" value="SAP domain"/>
    <property type="match status" value="1"/>
</dbReference>
<evidence type="ECO:0000313" key="5">
    <source>
        <dbReference type="Proteomes" id="UP001633002"/>
    </source>
</evidence>
<dbReference type="InterPro" id="IPR033575">
    <property type="entry name" value="DDA1-like"/>
</dbReference>
<accession>A0ABD3HSC5</accession>
<reference evidence="4 5" key="1">
    <citation type="submission" date="2024-09" db="EMBL/GenBank/DDBJ databases">
        <title>Chromosome-scale assembly of Riccia sorocarpa.</title>
        <authorList>
            <person name="Paukszto L."/>
        </authorList>
    </citation>
    <scope>NUCLEOTIDE SEQUENCE [LARGE SCALE GENOMIC DNA]</scope>
    <source>
        <strain evidence="4">LP-2024</strain>
        <tissue evidence="4">Aerial parts of the thallus</tissue>
    </source>
</reference>
<protein>
    <recommendedName>
        <fullName evidence="3">SAP domain-containing protein</fullName>
    </recommendedName>
</protein>
<dbReference type="InterPro" id="IPR036361">
    <property type="entry name" value="SAP_dom_sf"/>
</dbReference>
<dbReference type="EMBL" id="JBJQOH010000003">
    <property type="protein sequence ID" value="KAL3693239.1"/>
    <property type="molecule type" value="Genomic_DNA"/>
</dbReference>
<dbReference type="SMART" id="SM00513">
    <property type="entry name" value="SAP"/>
    <property type="match status" value="1"/>
</dbReference>
<gene>
    <name evidence="4" type="ORF">R1sor_006890</name>
</gene>
<organism evidence="4 5">
    <name type="scientific">Riccia sorocarpa</name>
    <dbReference type="NCBI Taxonomy" id="122646"/>
    <lineage>
        <taxon>Eukaryota</taxon>
        <taxon>Viridiplantae</taxon>
        <taxon>Streptophyta</taxon>
        <taxon>Embryophyta</taxon>
        <taxon>Marchantiophyta</taxon>
        <taxon>Marchantiopsida</taxon>
        <taxon>Marchantiidae</taxon>
        <taxon>Marchantiales</taxon>
        <taxon>Ricciaceae</taxon>
        <taxon>Riccia</taxon>
    </lineage>
</organism>
<feature type="domain" description="SAP" evidence="3">
    <location>
        <begin position="123"/>
        <end position="157"/>
    </location>
</feature>
<evidence type="ECO:0000259" key="3">
    <source>
        <dbReference type="PROSITE" id="PS50800"/>
    </source>
</evidence>
<feature type="region of interest" description="Disordered" evidence="2">
    <location>
        <begin position="66"/>
        <end position="122"/>
    </location>
</feature>
<feature type="compositionally biased region" description="Basic and acidic residues" evidence="2">
    <location>
        <begin position="66"/>
        <end position="96"/>
    </location>
</feature>
<evidence type="ECO:0000256" key="1">
    <source>
        <dbReference type="ARBA" id="ARBA00008042"/>
    </source>
</evidence>
<name>A0ABD3HSC5_9MARC</name>
<evidence type="ECO:0000256" key="2">
    <source>
        <dbReference type="SAM" id="MobiDB-lite"/>
    </source>
</evidence>
<keyword evidence="5" id="KW-1185">Reference proteome</keyword>
<dbReference type="SUPFAM" id="SSF68906">
    <property type="entry name" value="SAP domain"/>
    <property type="match status" value="1"/>
</dbReference>